<dbReference type="PROSITE" id="PS50851">
    <property type="entry name" value="CHEW"/>
    <property type="match status" value="1"/>
</dbReference>
<comment type="catalytic activity">
    <reaction evidence="1">
        <text>ATP + protein L-histidine = ADP + protein N-phospho-L-histidine.</text>
        <dbReference type="EC" id="2.7.13.3"/>
    </reaction>
</comment>
<evidence type="ECO:0000256" key="4">
    <source>
        <dbReference type="ARBA" id="ARBA00022500"/>
    </source>
</evidence>
<evidence type="ECO:0000313" key="18">
    <source>
        <dbReference type="Proteomes" id="UP000189670"/>
    </source>
</evidence>
<dbReference type="SMART" id="SM01231">
    <property type="entry name" value="H-kinase_dim"/>
    <property type="match status" value="1"/>
</dbReference>
<dbReference type="InterPro" id="IPR036061">
    <property type="entry name" value="CheW-like_dom_sf"/>
</dbReference>
<dbReference type="InterPro" id="IPR036097">
    <property type="entry name" value="HisK_dim/P_sf"/>
</dbReference>
<dbReference type="PANTHER" id="PTHR43395">
    <property type="entry name" value="SENSOR HISTIDINE KINASE CHEA"/>
    <property type="match status" value="1"/>
</dbReference>
<feature type="domain" description="CheW-like" evidence="15">
    <location>
        <begin position="609"/>
        <end position="743"/>
    </location>
</feature>
<feature type="domain" description="HPt" evidence="16">
    <location>
        <begin position="154"/>
        <end position="258"/>
    </location>
</feature>
<dbReference type="Gene3D" id="2.30.30.40">
    <property type="entry name" value="SH3 Domains"/>
    <property type="match status" value="1"/>
</dbReference>
<dbReference type="Gene3D" id="1.20.120.160">
    <property type="entry name" value="HPT domain"/>
    <property type="match status" value="1"/>
</dbReference>
<dbReference type="EMBL" id="ATBP01000018">
    <property type="protein sequence ID" value="ETR74194.1"/>
    <property type="molecule type" value="Genomic_DNA"/>
</dbReference>
<dbReference type="SUPFAM" id="SSF47384">
    <property type="entry name" value="Homodimeric domain of signal transducing histidine kinase"/>
    <property type="match status" value="1"/>
</dbReference>
<keyword evidence="7" id="KW-0547">Nucleotide-binding</keyword>
<dbReference type="InterPro" id="IPR004358">
    <property type="entry name" value="Sig_transdc_His_kin-like_C"/>
</dbReference>
<dbReference type="Pfam" id="PF01627">
    <property type="entry name" value="Hpt"/>
    <property type="match status" value="1"/>
</dbReference>
<dbReference type="Pfam" id="PF01584">
    <property type="entry name" value="CheW"/>
    <property type="match status" value="1"/>
</dbReference>
<protein>
    <recommendedName>
        <fullName evidence="3">Chemotaxis protein CheA</fullName>
        <ecNumber evidence="2">2.7.13.3</ecNumber>
    </recommendedName>
</protein>
<dbReference type="InterPro" id="IPR003594">
    <property type="entry name" value="HATPase_dom"/>
</dbReference>
<dbReference type="InterPro" id="IPR051315">
    <property type="entry name" value="Bact_Chemotaxis_CheA"/>
</dbReference>
<dbReference type="GO" id="GO:0005524">
    <property type="term" value="F:ATP binding"/>
    <property type="evidence" value="ECO:0007669"/>
    <property type="project" value="UniProtKB-KW"/>
</dbReference>
<evidence type="ECO:0000256" key="8">
    <source>
        <dbReference type="ARBA" id="ARBA00022777"/>
    </source>
</evidence>
<gene>
    <name evidence="17" type="ORF">OMM_00393</name>
</gene>
<dbReference type="InterPro" id="IPR005467">
    <property type="entry name" value="His_kinase_dom"/>
</dbReference>
<keyword evidence="9" id="KW-0067">ATP-binding</keyword>
<evidence type="ECO:0000256" key="11">
    <source>
        <dbReference type="ARBA" id="ARBA00035100"/>
    </source>
</evidence>
<dbReference type="SUPFAM" id="SSF50341">
    <property type="entry name" value="CheW-like"/>
    <property type="match status" value="1"/>
</dbReference>
<feature type="compositionally biased region" description="Acidic residues" evidence="13">
    <location>
        <begin position="129"/>
        <end position="139"/>
    </location>
</feature>
<dbReference type="Gene3D" id="3.30.565.10">
    <property type="entry name" value="Histidine kinase-like ATPase, C-terminal domain"/>
    <property type="match status" value="1"/>
</dbReference>
<dbReference type="CDD" id="cd00731">
    <property type="entry name" value="CheA_reg"/>
    <property type="match status" value="1"/>
</dbReference>
<dbReference type="SUPFAM" id="SSF55874">
    <property type="entry name" value="ATPase domain of HSP90 chaperone/DNA topoisomerase II/histidine kinase"/>
    <property type="match status" value="1"/>
</dbReference>
<evidence type="ECO:0000256" key="7">
    <source>
        <dbReference type="ARBA" id="ARBA00022741"/>
    </source>
</evidence>
<evidence type="ECO:0000256" key="10">
    <source>
        <dbReference type="ARBA" id="ARBA00023012"/>
    </source>
</evidence>
<feature type="region of interest" description="Disordered" evidence="13">
    <location>
        <begin position="121"/>
        <end position="148"/>
    </location>
</feature>
<feature type="domain" description="Histidine kinase" evidence="14">
    <location>
        <begin position="398"/>
        <end position="607"/>
    </location>
</feature>
<keyword evidence="4" id="KW-0145">Chemotaxis</keyword>
<dbReference type="EC" id="2.7.13.3" evidence="2"/>
<proteinExistence type="predicted"/>
<comment type="function">
    <text evidence="11">Involved in the transmission of sensory signals from the chemoreceptors to the flagellar motors. CheA is autophosphorylated; it can transfer its phosphate group to either CheB or CheY.</text>
</comment>
<keyword evidence="6" id="KW-0808">Transferase</keyword>
<sequence>MWSKYQMENFINALNKLIETFSTEVGTVDSDNIQAMGSLMNIMDEIVQLAQENDQTELIRIGSAIKSMAGSLAWGEPDHSVEQLKEGAELLKNISSDIQAEKPITETITVYIKKCGIQETIEHSSTASDDNESEQPESEPEVKEVKPEEDFIVDISQDKELIENFIMEALENFREIEVSIVDLEEDPENTEIINDIFRPFHTIKGVSGFLNLTQINKLTHQVETLLDEARDQRLAVDGNIIDLILAAIDLTKNMINYLDEQIKTGSTETKQFGVNALIQRLQNALKGKFDEEPQEDQTPQKPSDIIPLDDDTDDEPEHEPDHEPEPEPEPLKKAPPPKVEQPSSQPAQTPKKAAIQSPAFVKVDTQKLDNMIDMVGELVINQAMLNQEVAGIVSADNRKLYSSITQLTRITSEIQRISMSMRMIPIKQTFQKMVRLVRDLAKKSGKQIGLKMLGEETEIDRNMVDEIYDPLVHLVRNSCDHGLELPEDRRKMGKAEKGLVTLNAYHKGGNIVIEIKDDGRGLNREKIIKKAAEKGLIKTGENLSDQEVFSLIFQAGFSTADKITDVSGRGVGMDVVKRVIDNMRGKLEVNSEPNKGTVIWLKLPLTLAIIDGIIVRAGKRDYIMPTASVLESLRPEENNYKHVVNKGEMIQIREKLYPLIRLHEIFGFEPMNFNPWEGIVVVAESDGRHKCILVDEIVGKQEVVIKNLGGLKKVKGMAGGAILADGRVGLILDVSGLFEISEN</sequence>
<evidence type="ECO:0000259" key="14">
    <source>
        <dbReference type="PROSITE" id="PS50109"/>
    </source>
</evidence>
<dbReference type="CDD" id="cd16916">
    <property type="entry name" value="HATPase_CheA-like"/>
    <property type="match status" value="1"/>
</dbReference>
<feature type="compositionally biased region" description="Acidic residues" evidence="13">
    <location>
        <begin position="307"/>
        <end position="318"/>
    </location>
</feature>
<keyword evidence="8" id="KW-0418">Kinase</keyword>
<evidence type="ECO:0000256" key="6">
    <source>
        <dbReference type="ARBA" id="ARBA00022679"/>
    </source>
</evidence>
<dbReference type="Proteomes" id="UP000189670">
    <property type="component" value="Unassembled WGS sequence"/>
</dbReference>
<evidence type="ECO:0000256" key="13">
    <source>
        <dbReference type="SAM" id="MobiDB-lite"/>
    </source>
</evidence>
<dbReference type="SMART" id="SM00387">
    <property type="entry name" value="HATPase_c"/>
    <property type="match status" value="1"/>
</dbReference>
<dbReference type="GO" id="GO:0006935">
    <property type="term" value="P:chemotaxis"/>
    <property type="evidence" value="ECO:0007669"/>
    <property type="project" value="UniProtKB-KW"/>
</dbReference>
<dbReference type="Pfam" id="PF02895">
    <property type="entry name" value="H-kinase_dim"/>
    <property type="match status" value="1"/>
</dbReference>
<dbReference type="FunFam" id="3.30.565.10:FF:000016">
    <property type="entry name" value="Chemotaxis protein CheA, putative"/>
    <property type="match status" value="1"/>
</dbReference>
<feature type="modified residue" description="Phosphohistidine" evidence="12">
    <location>
        <position position="201"/>
    </location>
</feature>
<dbReference type="SMART" id="SM00260">
    <property type="entry name" value="CheW"/>
    <property type="match status" value="1"/>
</dbReference>
<dbReference type="GO" id="GO:0000155">
    <property type="term" value="F:phosphorelay sensor kinase activity"/>
    <property type="evidence" value="ECO:0007669"/>
    <property type="project" value="InterPro"/>
</dbReference>
<evidence type="ECO:0000256" key="9">
    <source>
        <dbReference type="ARBA" id="ARBA00022840"/>
    </source>
</evidence>
<dbReference type="InterPro" id="IPR008207">
    <property type="entry name" value="Sig_transdc_His_kin_Hpt_dom"/>
</dbReference>
<dbReference type="SMART" id="SM00073">
    <property type="entry name" value="HPT"/>
    <property type="match status" value="1"/>
</dbReference>
<dbReference type="InterPro" id="IPR004105">
    <property type="entry name" value="CheA-like_dim"/>
</dbReference>
<evidence type="ECO:0000256" key="2">
    <source>
        <dbReference type="ARBA" id="ARBA00012438"/>
    </source>
</evidence>
<dbReference type="Gene3D" id="1.10.287.560">
    <property type="entry name" value="Histidine kinase CheA-like, homodimeric domain"/>
    <property type="match status" value="1"/>
</dbReference>
<evidence type="ECO:0000256" key="1">
    <source>
        <dbReference type="ARBA" id="ARBA00000085"/>
    </source>
</evidence>
<dbReference type="Pfam" id="PF02518">
    <property type="entry name" value="HATPase_c"/>
    <property type="match status" value="1"/>
</dbReference>
<evidence type="ECO:0000259" key="15">
    <source>
        <dbReference type="PROSITE" id="PS50851"/>
    </source>
</evidence>
<evidence type="ECO:0000256" key="12">
    <source>
        <dbReference type="PROSITE-ProRule" id="PRU00110"/>
    </source>
</evidence>
<dbReference type="InterPro" id="IPR037006">
    <property type="entry name" value="CheA-like_homodim_sf"/>
</dbReference>
<evidence type="ECO:0000256" key="5">
    <source>
        <dbReference type="ARBA" id="ARBA00022553"/>
    </source>
</evidence>
<accession>A0A1V1PHE8</accession>
<dbReference type="PANTHER" id="PTHR43395:SF10">
    <property type="entry name" value="CHEMOTAXIS PROTEIN CHEA"/>
    <property type="match status" value="1"/>
</dbReference>
<dbReference type="InterPro" id="IPR002545">
    <property type="entry name" value="CheW-lke_dom"/>
</dbReference>
<dbReference type="CDD" id="cd00088">
    <property type="entry name" value="HPT"/>
    <property type="match status" value="1"/>
</dbReference>
<keyword evidence="5 12" id="KW-0597">Phosphoprotein</keyword>
<dbReference type="AlphaFoldDB" id="A0A1V1PHE8"/>
<dbReference type="InterPro" id="IPR036890">
    <property type="entry name" value="HATPase_C_sf"/>
</dbReference>
<name>A0A1V1PHE8_9BACT</name>
<evidence type="ECO:0000259" key="16">
    <source>
        <dbReference type="PROSITE" id="PS50894"/>
    </source>
</evidence>
<keyword evidence="10" id="KW-0902">Two-component regulatory system</keyword>
<organism evidence="17 18">
    <name type="scientific">Candidatus Magnetoglobus multicellularis str. Araruama</name>
    <dbReference type="NCBI Taxonomy" id="890399"/>
    <lineage>
        <taxon>Bacteria</taxon>
        <taxon>Pseudomonadati</taxon>
        <taxon>Thermodesulfobacteriota</taxon>
        <taxon>Desulfobacteria</taxon>
        <taxon>Desulfobacterales</taxon>
        <taxon>Desulfobacteraceae</taxon>
        <taxon>Candidatus Magnetoglobus</taxon>
    </lineage>
</organism>
<dbReference type="PRINTS" id="PR00344">
    <property type="entry name" value="BCTRLSENSOR"/>
</dbReference>
<dbReference type="InterPro" id="IPR036641">
    <property type="entry name" value="HPT_dom_sf"/>
</dbReference>
<evidence type="ECO:0000256" key="3">
    <source>
        <dbReference type="ARBA" id="ARBA00021495"/>
    </source>
</evidence>
<dbReference type="PROSITE" id="PS50109">
    <property type="entry name" value="HIS_KIN"/>
    <property type="match status" value="1"/>
</dbReference>
<evidence type="ECO:0000313" key="17">
    <source>
        <dbReference type="EMBL" id="ETR74194.1"/>
    </source>
</evidence>
<feature type="region of interest" description="Disordered" evidence="13">
    <location>
        <begin position="289"/>
        <end position="358"/>
    </location>
</feature>
<dbReference type="SUPFAM" id="SSF47226">
    <property type="entry name" value="Histidine-containing phosphotransfer domain, HPT domain"/>
    <property type="match status" value="1"/>
</dbReference>
<reference evidence="18" key="1">
    <citation type="submission" date="2012-11" db="EMBL/GenBank/DDBJ databases">
        <authorList>
            <person name="Lucero-Rivera Y.E."/>
            <person name="Tovar-Ramirez D."/>
        </authorList>
    </citation>
    <scope>NUCLEOTIDE SEQUENCE [LARGE SCALE GENOMIC DNA]</scope>
    <source>
        <strain evidence="18">Araruama</strain>
    </source>
</reference>
<dbReference type="PROSITE" id="PS50894">
    <property type="entry name" value="HPT"/>
    <property type="match status" value="1"/>
</dbReference>
<feature type="compositionally biased region" description="Basic and acidic residues" evidence="13">
    <location>
        <begin position="319"/>
        <end position="332"/>
    </location>
</feature>
<comment type="caution">
    <text evidence="17">The sequence shown here is derived from an EMBL/GenBank/DDBJ whole genome shotgun (WGS) entry which is preliminary data.</text>
</comment>
<dbReference type="GO" id="GO:0005737">
    <property type="term" value="C:cytoplasm"/>
    <property type="evidence" value="ECO:0007669"/>
    <property type="project" value="InterPro"/>
</dbReference>